<dbReference type="EMBL" id="LO017727">
    <property type="protein sequence ID" value="CRH05414.1"/>
    <property type="molecule type" value="Genomic_DNA"/>
</dbReference>
<feature type="binding site" evidence="9">
    <location>
        <begin position="167"/>
        <end position="170"/>
    </location>
    <ligand>
        <name>NADP(+)</name>
        <dbReference type="ChEBI" id="CHEBI:58349"/>
    </ligand>
</feature>
<dbReference type="HAMAP" id="MF_00956">
    <property type="entry name" value="GDP_fucose_synth"/>
    <property type="match status" value="1"/>
</dbReference>
<accession>A0A1S7LH27</accession>
<dbReference type="GO" id="GO:0042351">
    <property type="term" value="P:'de novo' GDP-L-fucose biosynthetic process"/>
    <property type="evidence" value="ECO:0007669"/>
    <property type="project" value="UniProtKB-UniRule"/>
</dbReference>
<dbReference type="Gene3D" id="3.40.50.720">
    <property type="entry name" value="NAD(P)-binding Rossmann-like Domain"/>
    <property type="match status" value="1"/>
</dbReference>
<feature type="binding site" evidence="9">
    <location>
        <begin position="109"/>
        <end position="112"/>
    </location>
    <ligand>
        <name>NADP(+)</name>
        <dbReference type="ChEBI" id="CHEBI:58349"/>
    </ligand>
</feature>
<feature type="binding site" evidence="9">
    <location>
        <position position="213"/>
    </location>
    <ligand>
        <name>substrate</name>
    </ligand>
</feature>
<evidence type="ECO:0000256" key="8">
    <source>
        <dbReference type="ARBA" id="ARBA00051935"/>
    </source>
</evidence>
<dbReference type="PANTHER" id="PTHR43238:SF1">
    <property type="entry name" value="GDP-L-FUCOSE SYNTHASE"/>
    <property type="match status" value="1"/>
</dbReference>
<evidence type="ECO:0000256" key="4">
    <source>
        <dbReference type="ARBA" id="ARBA00022857"/>
    </source>
</evidence>
<dbReference type="SUPFAM" id="SSF51735">
    <property type="entry name" value="NAD(P)-binding Rossmann-fold domains"/>
    <property type="match status" value="1"/>
</dbReference>
<dbReference type="PANTHER" id="PTHR43238">
    <property type="entry name" value="GDP-L-FUCOSE SYNTHASE"/>
    <property type="match status" value="1"/>
</dbReference>
<dbReference type="InterPro" id="IPR001509">
    <property type="entry name" value="Epimerase_deHydtase"/>
</dbReference>
<dbReference type="CDD" id="cd05239">
    <property type="entry name" value="GDP_FS_SDR_e"/>
    <property type="match status" value="1"/>
</dbReference>
<name>A0A1S7LH27_MAGMO</name>
<feature type="active site" description="Proton donor/acceptor" evidence="9">
    <location>
        <position position="140"/>
    </location>
</feature>
<sequence>MTPMETGAKIYVAGHQGMVGSALCRTLTARGQHHLLTAERQSLDLTRQEAVEQFFSLHKPDYLFIAAARVGGIHANSTYPADFLRDNLLIQTNLMEGARKSGVKKVLFLGSSCIYPRLAPQPIPAEALLTGPLEPTNEWYAIAKISGIKLCQAYQRQYGMRAISAMPTNLYGPGDNFHDQNAHVIPALMARFHHAKTGEKPAVEAWGSGSPLREFLHVDDLADALIMLMESYEDEAPINVGSGEEVTIKRLTEMVAESVGYGGKITWDTSKPDGTPRKLIDSTPLHQLGWKRQTSLKDGLMKTYQWYLTHQEQLRQSDG</sequence>
<feature type="binding site" evidence="9">
    <location>
        <position position="206"/>
    </location>
    <ligand>
        <name>substrate</name>
    </ligand>
</feature>
<dbReference type="GO" id="GO:0016853">
    <property type="term" value="F:isomerase activity"/>
    <property type="evidence" value="ECO:0007669"/>
    <property type="project" value="UniProtKB-KW"/>
</dbReference>
<comment type="catalytic activity">
    <reaction evidence="8 9">
        <text>GDP-beta-L-fucose + NADP(+) = GDP-4-dehydro-alpha-D-rhamnose + NADPH + H(+)</text>
        <dbReference type="Rhea" id="RHEA:18885"/>
        <dbReference type="ChEBI" id="CHEBI:15378"/>
        <dbReference type="ChEBI" id="CHEBI:57273"/>
        <dbReference type="ChEBI" id="CHEBI:57783"/>
        <dbReference type="ChEBI" id="CHEBI:57964"/>
        <dbReference type="ChEBI" id="CHEBI:58349"/>
        <dbReference type="EC" id="1.1.1.271"/>
    </reaction>
</comment>
<dbReference type="EC" id="1.1.1.271" evidence="3 9"/>
<feature type="site" description="Important for catalytic activity" evidence="9">
    <location>
        <position position="113"/>
    </location>
</feature>
<feature type="binding site" evidence="9">
    <location>
        <position position="183"/>
    </location>
    <ligand>
        <name>NADP(+)</name>
        <dbReference type="ChEBI" id="CHEBI:58349"/>
    </ligand>
</feature>
<feature type="binding site" evidence="9">
    <location>
        <begin position="14"/>
        <end position="20"/>
    </location>
    <ligand>
        <name>NADP(+)</name>
        <dbReference type="ChEBI" id="CHEBI:58349"/>
    </ligand>
</feature>
<reference evidence="11" key="1">
    <citation type="submission" date="2015-04" db="EMBL/GenBank/DDBJ databases">
        <authorList>
            <person name="Syromyatnikov M.Y."/>
            <person name="Popov V.N."/>
        </authorList>
    </citation>
    <scope>NUCLEOTIDE SEQUENCE</scope>
    <source>
        <strain evidence="11">MO-1</strain>
    </source>
</reference>
<evidence type="ECO:0000256" key="1">
    <source>
        <dbReference type="ARBA" id="ARBA00004883"/>
    </source>
</evidence>
<keyword evidence="4 9" id="KW-0521">NADP</keyword>
<feature type="binding site" evidence="9">
    <location>
        <position position="273"/>
    </location>
    <ligand>
        <name>substrate</name>
    </ligand>
</feature>
<feature type="site" description="Important for catalytic activity" evidence="9">
    <location>
        <position position="111"/>
    </location>
</feature>
<evidence type="ECO:0000313" key="11">
    <source>
        <dbReference type="EMBL" id="CRH05414.1"/>
    </source>
</evidence>
<proteinExistence type="inferred from homology"/>
<dbReference type="Pfam" id="PF01370">
    <property type="entry name" value="Epimerase"/>
    <property type="match status" value="1"/>
</dbReference>
<feature type="binding site" evidence="9">
    <location>
        <position position="144"/>
    </location>
    <ligand>
        <name>NADP(+)</name>
        <dbReference type="ChEBI" id="CHEBI:58349"/>
    </ligand>
</feature>
<evidence type="ECO:0000256" key="6">
    <source>
        <dbReference type="ARBA" id="ARBA00023235"/>
    </source>
</evidence>
<evidence type="ECO:0000256" key="2">
    <source>
        <dbReference type="ARBA" id="ARBA00005959"/>
    </source>
</evidence>
<feature type="binding site" evidence="9">
    <location>
        <position position="191"/>
    </location>
    <ligand>
        <name>substrate</name>
    </ligand>
</feature>
<keyword evidence="7 9" id="KW-0511">Multifunctional enzyme</keyword>
<keyword evidence="6 9" id="KW-0413">Isomerase</keyword>
<comment type="similarity">
    <text evidence="2 9">Belongs to the NAD(P)-dependent epimerase/dehydratase family. Fucose synthase subfamily.</text>
</comment>
<feature type="domain" description="NAD-dependent epimerase/dehydratase" evidence="10">
    <location>
        <begin position="10"/>
        <end position="241"/>
    </location>
</feature>
<dbReference type="InterPro" id="IPR036291">
    <property type="entry name" value="NAD(P)-bd_dom_sf"/>
</dbReference>
<dbReference type="Gene3D" id="3.90.25.10">
    <property type="entry name" value="UDP-galactose 4-epimerase, domain 1"/>
    <property type="match status" value="1"/>
</dbReference>
<dbReference type="AlphaFoldDB" id="A0A1S7LH27"/>
<comment type="function">
    <text evidence="9">Catalyzes the two-step NADP-dependent conversion of GDP-4-dehydro-6-deoxy-D-mannose to GDP-fucose, involving an epimerase and a reductase reaction.</text>
</comment>
<evidence type="ECO:0000259" key="10">
    <source>
        <dbReference type="Pfam" id="PF01370"/>
    </source>
</evidence>
<dbReference type="UniPathway" id="UPA00128">
    <property type="reaction ID" value="UER00191"/>
</dbReference>
<dbReference type="InterPro" id="IPR028614">
    <property type="entry name" value="GDP_fucose/colitose_synth"/>
</dbReference>
<comment type="pathway">
    <text evidence="1 9">Nucleotide-sugar biosynthesis; GDP-L-fucose biosynthesis via de novo pathway; GDP-L-fucose from GDP-alpha-D-mannose: step 2/2.</text>
</comment>
<evidence type="ECO:0000256" key="7">
    <source>
        <dbReference type="ARBA" id="ARBA00023268"/>
    </source>
</evidence>
<dbReference type="GO" id="GO:0070401">
    <property type="term" value="F:NADP+ binding"/>
    <property type="evidence" value="ECO:0007669"/>
    <property type="project" value="UniProtKB-UniRule"/>
</dbReference>
<organism evidence="11">
    <name type="scientific">Magnetococcus massalia (strain MO-1)</name>
    <dbReference type="NCBI Taxonomy" id="451514"/>
    <lineage>
        <taxon>Bacteria</taxon>
        <taxon>Pseudomonadati</taxon>
        <taxon>Pseudomonadota</taxon>
        <taxon>Magnetococcia</taxon>
        <taxon>Magnetococcales</taxon>
        <taxon>Magnetococcaceae</taxon>
        <taxon>Magnetococcus</taxon>
    </lineage>
</organism>
<keyword evidence="5 9" id="KW-0560">Oxidoreductase</keyword>
<dbReference type="FunFam" id="3.40.50.720:FF:000101">
    <property type="entry name" value="GDP-L-fucose synthase"/>
    <property type="match status" value="1"/>
</dbReference>
<evidence type="ECO:0000256" key="9">
    <source>
        <dbReference type="HAMAP-Rule" id="MF_00956"/>
    </source>
</evidence>
<evidence type="ECO:0000256" key="3">
    <source>
        <dbReference type="ARBA" id="ARBA00012371"/>
    </source>
</evidence>
<protein>
    <recommendedName>
        <fullName evidence="3 9">GDP-L-fucose synthase</fullName>
        <ecNumber evidence="3 9">1.1.1.271</ecNumber>
    </recommendedName>
    <alternativeName>
        <fullName evidence="9">GDP-4-keto-6-deoxy-D-mannose-3,5-epimerase-4-reductase</fullName>
    </alternativeName>
</protein>
<dbReference type="GO" id="GO:0050577">
    <property type="term" value="F:GDP-L-fucose synthase activity"/>
    <property type="evidence" value="ECO:0007669"/>
    <property type="project" value="UniProtKB-UniRule"/>
</dbReference>
<gene>
    <name evidence="9 11" type="primary">fcl</name>
    <name evidence="11" type="ORF">MAGMO_1221</name>
</gene>
<evidence type="ECO:0000256" key="5">
    <source>
        <dbReference type="ARBA" id="ARBA00023002"/>
    </source>
</evidence>